<evidence type="ECO:0000313" key="1">
    <source>
        <dbReference type="EMBL" id="QNM83793.1"/>
    </source>
</evidence>
<dbReference type="AlphaFoldDB" id="A0A7G9L594"/>
<protein>
    <recommendedName>
        <fullName evidence="3">Glycosyltransferase family 1 protein</fullName>
    </recommendedName>
</protein>
<accession>A0A7G9L594</accession>
<proteinExistence type="predicted"/>
<sequence length="491" mass="54406">MKVSVLVPSDEYKGYAGARIRYGRLTKALAQQGLTLALCKIGDFEPASDNSDIIIISKCHDARALVAAALFAARGKLVGVDLFDDYFSQWDDSRLTRFRNWLGQLLEHCAFALCSTDAMAGVVREYRRDVPVHVVHDPAPPIEMAGLQKILRKKLAEARQSRVMRIAWFGVGDNPHFRIGLHDVAAFSGKLRPLRRVGMDIELTVMTNPRSLTVERLAELTTVPVRTKVEEWSEDGEDALLRRSLIAYLPVNLQRFSAAKSLNRAVTALSRGCQVLSAGFPLYDALDELIYRDTDALAADLEADTLRLSPARIDRFEQLMHDFASAETEADRLAHFLHALRPPRPQPSRIALVHGLMTNKRAGEMVEAAEGLTVASPYSPSSIPADVVFRWNGGRLDMLVSGDATQRLRPAFKRRLAPREKLFGRNFLEVPDSGSSARTGDAPRAGGQSLGAQLATYHYALKEMSRRMNDAFGACRMVVSENSPLPFPARI</sequence>
<evidence type="ECO:0008006" key="3">
    <source>
        <dbReference type="Google" id="ProtNLM"/>
    </source>
</evidence>
<dbReference type="KEGG" id="ssau:H8M03_05590"/>
<keyword evidence="2" id="KW-1185">Reference proteome</keyword>
<dbReference type="RefSeq" id="WP_187480747.1">
    <property type="nucleotide sequence ID" value="NZ_CP060697.1"/>
</dbReference>
<reference evidence="1 2" key="1">
    <citation type="submission" date="2020-08" db="EMBL/GenBank/DDBJ databases">
        <title>Sphingomonas sp. sand1-3 16S ribosomal RNA gene Genome sequencing and assembly.</title>
        <authorList>
            <person name="Kang M."/>
        </authorList>
    </citation>
    <scope>NUCLEOTIDE SEQUENCE [LARGE SCALE GENOMIC DNA]</scope>
    <source>
        <strain evidence="2">sand1-3</strain>
    </source>
</reference>
<organism evidence="1 2">
    <name type="scientific">Sphingomonas sabuli</name>
    <dbReference type="NCBI Taxonomy" id="2764186"/>
    <lineage>
        <taxon>Bacteria</taxon>
        <taxon>Pseudomonadati</taxon>
        <taxon>Pseudomonadota</taxon>
        <taxon>Alphaproteobacteria</taxon>
        <taxon>Sphingomonadales</taxon>
        <taxon>Sphingomonadaceae</taxon>
        <taxon>Sphingomonas</taxon>
    </lineage>
</organism>
<dbReference type="Proteomes" id="UP000515861">
    <property type="component" value="Chromosome"/>
</dbReference>
<dbReference type="EMBL" id="CP060697">
    <property type="protein sequence ID" value="QNM83793.1"/>
    <property type="molecule type" value="Genomic_DNA"/>
</dbReference>
<gene>
    <name evidence="1" type="ORF">H8M03_05590</name>
</gene>
<evidence type="ECO:0000313" key="2">
    <source>
        <dbReference type="Proteomes" id="UP000515861"/>
    </source>
</evidence>
<name>A0A7G9L594_9SPHN</name>